<dbReference type="HOGENOM" id="CLU_071295_1_2_11"/>
<evidence type="ECO:0000313" key="3">
    <source>
        <dbReference type="Proteomes" id="UP000017174"/>
    </source>
</evidence>
<reference evidence="2 3" key="1">
    <citation type="submission" date="2013-08" db="EMBL/GenBank/DDBJ databases">
        <authorList>
            <person name="Weinstock G."/>
            <person name="Sodergren E."/>
            <person name="Wylie T."/>
            <person name="Fulton L."/>
            <person name="Fulton R."/>
            <person name="Fronick C."/>
            <person name="O'Laughlin M."/>
            <person name="Godfrey J."/>
            <person name="Miner T."/>
            <person name="Herter B."/>
            <person name="Appelbaum E."/>
            <person name="Cordes M."/>
            <person name="Lek S."/>
            <person name="Wollam A."/>
            <person name="Pepin K.H."/>
            <person name="Palsikar V.B."/>
            <person name="Mitreva M."/>
            <person name="Wilson R.K."/>
        </authorList>
    </citation>
    <scope>NUCLEOTIDE SEQUENCE [LARGE SCALE GENOMIC DNA]</scope>
    <source>
        <strain evidence="2 3">F0184</strain>
    </source>
</reference>
<proteinExistence type="predicted"/>
<feature type="domain" description="DUF6318" evidence="1">
    <location>
        <begin position="3"/>
        <end position="151"/>
    </location>
</feature>
<dbReference type="Pfam" id="PF19843">
    <property type="entry name" value="DUF6318"/>
    <property type="match status" value="1"/>
</dbReference>
<organism evidence="2 3">
    <name type="scientific">Rothia aeria F0184</name>
    <dbReference type="NCBI Taxonomy" id="888019"/>
    <lineage>
        <taxon>Bacteria</taxon>
        <taxon>Bacillati</taxon>
        <taxon>Actinomycetota</taxon>
        <taxon>Actinomycetes</taxon>
        <taxon>Micrococcales</taxon>
        <taxon>Micrococcaceae</taxon>
        <taxon>Rothia</taxon>
    </lineage>
</organism>
<dbReference type="InterPro" id="IPR046281">
    <property type="entry name" value="DUF6318"/>
</dbReference>
<accession>U7V7M7</accession>
<dbReference type="EMBL" id="AXZG01000008">
    <property type="protein sequence ID" value="ERT67570.1"/>
    <property type="molecule type" value="Genomic_DNA"/>
</dbReference>
<sequence>MAATEEHPAQNVPIPVQPESMKKDNAAGFAGALAWFGAAVDYLLQTGDMQYVNTVTLNAEAKNVLQGYAESTKKSEADKIWYAKPSASLIITAPQPVYAGGSWNWQVKLNIDVGEKIYRKGTLQDTPADKRHIYMSGEAVGTYMNGIWDLNMDIN</sequence>
<name>U7V7M7_9MICC</name>
<dbReference type="PATRIC" id="fig|888019.4.peg.133"/>
<dbReference type="Proteomes" id="UP000017174">
    <property type="component" value="Unassembled WGS sequence"/>
</dbReference>
<evidence type="ECO:0000313" key="2">
    <source>
        <dbReference type="EMBL" id="ERT67570.1"/>
    </source>
</evidence>
<protein>
    <recommendedName>
        <fullName evidence="1">DUF6318 domain-containing protein</fullName>
    </recommendedName>
</protein>
<dbReference type="AlphaFoldDB" id="U7V7M7"/>
<gene>
    <name evidence="2" type="ORF">HMPREF0742_00157</name>
</gene>
<evidence type="ECO:0000259" key="1">
    <source>
        <dbReference type="Pfam" id="PF19843"/>
    </source>
</evidence>
<comment type="caution">
    <text evidence="2">The sequence shown here is derived from an EMBL/GenBank/DDBJ whole genome shotgun (WGS) entry which is preliminary data.</text>
</comment>